<comment type="subcellular location">
    <subcellularLocation>
        <location evidence="1">Nucleus</location>
    </subcellularLocation>
</comment>
<evidence type="ECO:0000256" key="10">
    <source>
        <dbReference type="ARBA" id="ARBA00023242"/>
    </source>
</evidence>
<dbReference type="PROSITE" id="PS00486">
    <property type="entry name" value="DNA_MISMATCH_REPAIR_2"/>
    <property type="match status" value="1"/>
</dbReference>
<feature type="region of interest" description="Disordered" evidence="14">
    <location>
        <begin position="1"/>
        <end position="61"/>
    </location>
</feature>
<reference evidence="16" key="1">
    <citation type="submission" date="2020-10" db="EMBL/GenBank/DDBJ databases">
        <authorList>
            <person name="Roach M.J.R."/>
        </authorList>
    </citation>
    <scope>NUCLEOTIDE SEQUENCE</scope>
    <source>
        <strain evidence="16">CBS 1945</strain>
    </source>
</reference>
<evidence type="ECO:0000256" key="4">
    <source>
        <dbReference type="ARBA" id="ARBA00022151"/>
    </source>
</evidence>
<dbReference type="GeneID" id="62197283"/>
<dbReference type="SUPFAM" id="SSF55271">
    <property type="entry name" value="DNA repair protein MutS, domain I"/>
    <property type="match status" value="1"/>
</dbReference>
<keyword evidence="17" id="KW-1185">Reference proteome</keyword>
<dbReference type="Gene3D" id="3.40.1170.10">
    <property type="entry name" value="DNA repair protein MutS, domain I"/>
    <property type="match status" value="1"/>
</dbReference>
<dbReference type="InterPro" id="IPR007695">
    <property type="entry name" value="DNA_mismatch_repair_MutS-lik_N"/>
</dbReference>
<dbReference type="GO" id="GO:0006298">
    <property type="term" value="P:mismatch repair"/>
    <property type="evidence" value="ECO:0007669"/>
    <property type="project" value="InterPro"/>
</dbReference>
<keyword evidence="6" id="KW-0227">DNA damage</keyword>
<evidence type="ECO:0000256" key="6">
    <source>
        <dbReference type="ARBA" id="ARBA00022763"/>
    </source>
</evidence>
<evidence type="ECO:0000256" key="11">
    <source>
        <dbReference type="ARBA" id="ARBA00025373"/>
    </source>
</evidence>
<dbReference type="GO" id="GO:0030983">
    <property type="term" value="F:mismatched DNA binding"/>
    <property type="evidence" value="ECO:0007669"/>
    <property type="project" value="InterPro"/>
</dbReference>
<dbReference type="GO" id="GO:0005634">
    <property type="term" value="C:nucleus"/>
    <property type="evidence" value="ECO:0007669"/>
    <property type="project" value="UniProtKB-SubCell"/>
</dbReference>
<dbReference type="InterPro" id="IPR007861">
    <property type="entry name" value="DNA_mismatch_repair_MutS_clamp"/>
</dbReference>
<dbReference type="Pfam" id="PF05192">
    <property type="entry name" value="MutS_III"/>
    <property type="match status" value="1"/>
</dbReference>
<dbReference type="InterPro" id="IPR016151">
    <property type="entry name" value="DNA_mismatch_repair_MutS_N"/>
</dbReference>
<comment type="subunit">
    <text evidence="12">Heterodimer consisting of MSH2-MSH3 (MutS beta). Forms a ternary complex with MutL alpha (MLH1-PMS1).</text>
</comment>
<evidence type="ECO:0000256" key="2">
    <source>
        <dbReference type="ARBA" id="ARBA00007094"/>
    </source>
</evidence>
<dbReference type="InterPro" id="IPR007696">
    <property type="entry name" value="DNA_mismatch_repair_MutS_core"/>
</dbReference>
<dbReference type="SUPFAM" id="SSF48334">
    <property type="entry name" value="DNA repair protein MutS, domain III"/>
    <property type="match status" value="1"/>
</dbReference>
<evidence type="ECO:0000259" key="15">
    <source>
        <dbReference type="PROSITE" id="PS00486"/>
    </source>
</evidence>
<gene>
    <name evidence="16" type="ORF">FOA43_003883</name>
</gene>
<organism evidence="16 17">
    <name type="scientific">Eeniella nana</name>
    <name type="common">Yeast</name>
    <name type="synonym">Brettanomyces nanus</name>
    <dbReference type="NCBI Taxonomy" id="13502"/>
    <lineage>
        <taxon>Eukaryota</taxon>
        <taxon>Fungi</taxon>
        <taxon>Dikarya</taxon>
        <taxon>Ascomycota</taxon>
        <taxon>Saccharomycotina</taxon>
        <taxon>Pichiomycetes</taxon>
        <taxon>Pichiales</taxon>
        <taxon>Pichiaceae</taxon>
        <taxon>Brettanomyces</taxon>
    </lineage>
</organism>
<keyword evidence="10" id="KW-0539">Nucleus</keyword>
<dbReference type="SMART" id="SM00534">
    <property type="entry name" value="MUTSac"/>
    <property type="match status" value="1"/>
</dbReference>
<dbReference type="EMBL" id="CP064815">
    <property type="protein sequence ID" value="QPG76494.1"/>
    <property type="molecule type" value="Genomic_DNA"/>
</dbReference>
<accession>A0A875SCH6</accession>
<dbReference type="GO" id="GO:0140664">
    <property type="term" value="F:ATP-dependent DNA damage sensor activity"/>
    <property type="evidence" value="ECO:0007669"/>
    <property type="project" value="InterPro"/>
</dbReference>
<feature type="compositionally biased region" description="Basic and acidic residues" evidence="14">
    <location>
        <begin position="19"/>
        <end position="47"/>
    </location>
</feature>
<dbReference type="InterPro" id="IPR017261">
    <property type="entry name" value="DNA_mismatch_repair_MutS/MSH"/>
</dbReference>
<evidence type="ECO:0000256" key="8">
    <source>
        <dbReference type="ARBA" id="ARBA00023125"/>
    </source>
</evidence>
<evidence type="ECO:0000313" key="17">
    <source>
        <dbReference type="Proteomes" id="UP000662931"/>
    </source>
</evidence>
<dbReference type="InterPro" id="IPR036187">
    <property type="entry name" value="DNA_mismatch_repair_MutS_sf"/>
</dbReference>
<comment type="function">
    <text evidence="11">Component of the post-replicative DNA mismatch repair system (MMR). Heterodimerizes with MSH2 to form MutS beta, which binds to DNA mismatches thereby initiating DNA repair. MSH3 provides substrate-binding and substrate specificity to the complex. When bound, the MutS beta heterodimer bends the DNA helix and shields approximately 20 base pairs. Acts mainly to repair insertion-deletion loops (IDLs) from 2 to 13 nucleotides in size, but can also repair base-base and single insertion-deletion mismatches that occur during replication. After mismatch binding, forms a ternary complex with the MutL alpha heterodimer, which is thought to be responsible for directing the downstream MMR events, including strand discrimination, excision, and resynthesis. ATP binding and hydrolysis play a pivotal role in mismatch repair functions.</text>
</comment>
<evidence type="ECO:0000256" key="14">
    <source>
        <dbReference type="SAM" id="MobiDB-lite"/>
    </source>
</evidence>
<dbReference type="Pfam" id="PF00488">
    <property type="entry name" value="MutS_V"/>
    <property type="match status" value="1"/>
</dbReference>
<dbReference type="KEGG" id="bnn:FOA43_003883"/>
<evidence type="ECO:0000256" key="12">
    <source>
        <dbReference type="ARBA" id="ARBA00025902"/>
    </source>
</evidence>
<dbReference type="Proteomes" id="UP000662931">
    <property type="component" value="Chromosome 4"/>
</dbReference>
<feature type="domain" description="DNA mismatch repair proteins mutS family" evidence="15">
    <location>
        <begin position="855"/>
        <end position="871"/>
    </location>
</feature>
<dbReference type="InterPro" id="IPR036678">
    <property type="entry name" value="MutS_con_dom_sf"/>
</dbReference>
<dbReference type="AlphaFoldDB" id="A0A875SCH6"/>
<evidence type="ECO:0000256" key="1">
    <source>
        <dbReference type="ARBA" id="ARBA00004123"/>
    </source>
</evidence>
<dbReference type="InterPro" id="IPR000432">
    <property type="entry name" value="DNA_mismatch_repair_MutS_C"/>
</dbReference>
<dbReference type="InterPro" id="IPR027417">
    <property type="entry name" value="P-loop_NTPase"/>
</dbReference>
<dbReference type="Pfam" id="PF05190">
    <property type="entry name" value="MutS_IV"/>
    <property type="match status" value="1"/>
</dbReference>
<dbReference type="PANTHER" id="PTHR11361:SF122">
    <property type="entry name" value="DNA MISMATCH REPAIR PROTEIN MSH3"/>
    <property type="match status" value="1"/>
</dbReference>
<dbReference type="GO" id="GO:0006312">
    <property type="term" value="P:mitotic recombination"/>
    <property type="evidence" value="ECO:0007669"/>
    <property type="project" value="TreeGrafter"/>
</dbReference>
<keyword evidence="8" id="KW-0238">DNA-binding</keyword>
<dbReference type="OrthoDB" id="121051at2759"/>
<name>A0A875SCH6_EENNA</name>
<dbReference type="RefSeq" id="XP_038780059.1">
    <property type="nucleotide sequence ID" value="XM_038924131.1"/>
</dbReference>
<evidence type="ECO:0000313" key="16">
    <source>
        <dbReference type="EMBL" id="QPG76494.1"/>
    </source>
</evidence>
<comment type="similarity">
    <text evidence="2">Belongs to the DNA mismatch repair MutS family. MSH3 subfamily.</text>
</comment>
<dbReference type="Gene3D" id="3.30.420.110">
    <property type="entry name" value="MutS, connector domain"/>
    <property type="match status" value="1"/>
</dbReference>
<protein>
    <recommendedName>
        <fullName evidence="3">DNA mismatch repair protein MSH3</fullName>
    </recommendedName>
    <alternativeName>
        <fullName evidence="4">DNA mismatch repair protein msh3</fullName>
    </alternativeName>
    <alternativeName>
        <fullName evidence="13">MutS protein homolog 3</fullName>
    </alternativeName>
</protein>
<evidence type="ECO:0000256" key="7">
    <source>
        <dbReference type="ARBA" id="ARBA00022840"/>
    </source>
</evidence>
<dbReference type="PANTHER" id="PTHR11361">
    <property type="entry name" value="DNA MISMATCH REPAIR PROTEIN MUTS FAMILY MEMBER"/>
    <property type="match status" value="1"/>
</dbReference>
<evidence type="ECO:0000256" key="13">
    <source>
        <dbReference type="ARBA" id="ARBA00029792"/>
    </source>
</evidence>
<dbReference type="Gene3D" id="1.10.1420.10">
    <property type="match status" value="2"/>
</dbReference>
<keyword evidence="7" id="KW-0067">ATP-binding</keyword>
<dbReference type="Pfam" id="PF01624">
    <property type="entry name" value="MutS_I"/>
    <property type="match status" value="1"/>
</dbReference>
<dbReference type="GO" id="GO:0005524">
    <property type="term" value="F:ATP binding"/>
    <property type="evidence" value="ECO:0007669"/>
    <property type="project" value="UniProtKB-KW"/>
</dbReference>
<evidence type="ECO:0000256" key="3">
    <source>
        <dbReference type="ARBA" id="ARBA00019000"/>
    </source>
</evidence>
<sequence length="1002" mass="115390">MTVQQHLLTNFFRPKSARKKDDEGSHKEPDRSHHASREQAQLHEKPSKCPVSTEHNPPKMDHAVDFRFGGFSSVHRPTVNRDSSLHEKFEKHFTGSSQKRSDPFNSDTLSKKKHNFKLTPLEQQIIELKRQNMDKILAIQVGYKYKFFGNDAQIASKILNIMYIPGRVSINVENASEEENLYNRFAYCSIPDTRLHVHLKRLLHRGLKVGVVEQKETAIMKQNAGTGSKLFERKVTKVYTSGTYIDDNDLSNGGKSIVCIQEGVDANHWVSLVAVNTYRAEITYDEFSDDYTCSGIETRLLHLEPIEIITVGQLSKEARCCIDGFRRSLRTDSDQLRLIKVLPKTTNEYVGELDQFSFNEDVISFITRQKPALLSCFCELMLYLHDFELSSVFKLLLYYRHFSEVDNSMVLDSNTIKNLEIFHNVTTGTEKGSLFWILNHTNTPFGKKMLRSWIARPLNDREHILERSGAIQTINDHYTSIPVERVLRLLKYCPDLEVSLSKLHYGRSKRKDVYLFLRKMDEIFEVFERIRPELVHDAFESHYLIEIYQHIKNTVSSDLKEFRKLFGMIYSPAAMDEQDEEGHVMKYFNESFYHYDVIQEQRSHIKDIENLLDEELNKTAQVLKRPHLKYVTNNKEPYLIEVRNKAVKSVPVTWLKINGTKSVSRFRSPEITELYEKWLYYKECLRQQCNQCFREFVTKIDYYFLSLNTVIKQLATLDCLFSLASASSVTGDYSKPELVDKPMVKLINARNPISETLKSTYISNDFTACDDKNRVSIITGPNMGGKSSFIRQIALIVIMAQIGCYIPADRSSKLGIFDSIYIRIGAYDDIFKGQSTFQVEMSECSTILSKCTERSLVLLDEIGRGTSSVDGCAIAYSILDYLCFDKKPFVLFITHFQNLQVFENLTHGAAKNYHLGFQKHDDDLVFTYKFVEGPSARSYGVYCAKLAGLPDDVTENALKVSRVLEKKWICSRTRSMAKSIRDVLSSNGQGLADIWQAVAEFE</sequence>
<dbReference type="Gene3D" id="3.40.50.300">
    <property type="entry name" value="P-loop containing nucleotide triphosphate hydrolases"/>
    <property type="match status" value="1"/>
</dbReference>
<dbReference type="SMART" id="SM00533">
    <property type="entry name" value="MUTSd"/>
    <property type="match status" value="1"/>
</dbReference>
<dbReference type="SUPFAM" id="SSF52540">
    <property type="entry name" value="P-loop containing nucleoside triphosphate hydrolases"/>
    <property type="match status" value="1"/>
</dbReference>
<evidence type="ECO:0000256" key="5">
    <source>
        <dbReference type="ARBA" id="ARBA00022741"/>
    </source>
</evidence>
<evidence type="ECO:0000256" key="9">
    <source>
        <dbReference type="ARBA" id="ARBA00023204"/>
    </source>
</evidence>
<dbReference type="NCBIfam" id="NF003810">
    <property type="entry name" value="PRK05399.1"/>
    <property type="match status" value="1"/>
</dbReference>
<proteinExistence type="inferred from homology"/>
<dbReference type="PIRSF" id="PIRSF037677">
    <property type="entry name" value="DNA_mis_repair_Msh6"/>
    <property type="match status" value="1"/>
</dbReference>
<keyword evidence="9" id="KW-0234">DNA repair</keyword>
<dbReference type="InterPro" id="IPR045076">
    <property type="entry name" value="MutS"/>
</dbReference>
<keyword evidence="5" id="KW-0547">Nucleotide-binding</keyword>